<dbReference type="PANTHER" id="PTHR30435:SF1">
    <property type="entry name" value="FLAGELLAR HOOK PROTEIN FLGE"/>
    <property type="match status" value="1"/>
</dbReference>
<dbReference type="Proteomes" id="UP000766595">
    <property type="component" value="Unassembled WGS sequence"/>
</dbReference>
<evidence type="ECO:0000313" key="10">
    <source>
        <dbReference type="Proteomes" id="UP000766595"/>
    </source>
</evidence>
<protein>
    <recommendedName>
        <fullName evidence="3 5">Flagellar hook protein FlgE</fullName>
    </recommendedName>
</protein>
<dbReference type="InterPro" id="IPR011491">
    <property type="entry name" value="FlgE_D2"/>
</dbReference>
<keyword evidence="9" id="KW-0966">Cell projection</keyword>
<dbReference type="GO" id="GO:0005829">
    <property type="term" value="C:cytosol"/>
    <property type="evidence" value="ECO:0007669"/>
    <property type="project" value="TreeGrafter"/>
</dbReference>
<dbReference type="GO" id="GO:0009424">
    <property type="term" value="C:bacterial-type flagellum hook"/>
    <property type="evidence" value="ECO:0007669"/>
    <property type="project" value="TreeGrafter"/>
</dbReference>
<dbReference type="PANTHER" id="PTHR30435">
    <property type="entry name" value="FLAGELLAR PROTEIN"/>
    <property type="match status" value="1"/>
</dbReference>
<dbReference type="InterPro" id="IPR053967">
    <property type="entry name" value="LlgE_F_G-like_D1"/>
</dbReference>
<comment type="subcellular location">
    <subcellularLocation>
        <location evidence="1 5">Bacterial flagellum basal body</location>
    </subcellularLocation>
</comment>
<evidence type="ECO:0000256" key="5">
    <source>
        <dbReference type="RuleBase" id="RU362116"/>
    </source>
</evidence>
<dbReference type="InterPro" id="IPR020013">
    <property type="entry name" value="Flagellar_FlgE/F/G"/>
</dbReference>
<comment type="function">
    <text evidence="5">A flexible structure which links the flagellar filament to the drive apparatus in the basal body.</text>
</comment>
<comment type="caution">
    <text evidence="9">The sequence shown here is derived from an EMBL/GenBank/DDBJ whole genome shotgun (WGS) entry which is preliminary data.</text>
</comment>
<dbReference type="InterPro" id="IPR037058">
    <property type="entry name" value="Falgellar_hook_FlgE_sf"/>
</dbReference>
<name>A0A947GD93_9HYPH</name>
<comment type="similarity">
    <text evidence="2 5">Belongs to the flagella basal body rod proteins family.</text>
</comment>
<evidence type="ECO:0000256" key="3">
    <source>
        <dbReference type="ARBA" id="ARBA00019015"/>
    </source>
</evidence>
<keyword evidence="9" id="KW-0282">Flagellum</keyword>
<dbReference type="Gene3D" id="2.60.98.20">
    <property type="entry name" value="Flagellar hook protein FlgE"/>
    <property type="match status" value="1"/>
</dbReference>
<sequence>MGIFGAMTTAVAGLQAQSFALENISGNISNSQTTAFKRVDTSFADIVMSMGQSSSRQSSGSVLASARATNTLQGPVSASSIDTHMAITGDGYFQIQRKVGESDGEAQFSGANLYTRRGDFVMDKEGYLVNGAGGYLMGIPIDPGTGNPVGDVAQLMKLSTGLIEARASTKIEYAANLPKEPRTGLLDITDYTQNPGLNAASAATAPSLTGSLAYTDIDLSASATDSFTFDVNGTTVTLGPSDGTAGVISLSEAVTAISAQLPAGISVAAGTGADAGKLVFSSTSTGSSASITVDNIVATGTNTVAADLGFGTSATASGTDAVPAGTGVVIASDFATFQSQSREGGSTTVYDAAGTPADVQFRWAKMDDSPATWNLFYQSNSEATGTETMWTNVGTDFVFNSTGKLTSPTTGEVTIPNMSINGNNMGSITFDFGTNGLTQYASSQGDVDVTLTDQDGYASGSLISVGVGDNGRITANYTNGQQIDVAEVPLYQFNGDSALKREDGGAFSVTRESGSPVKMNEVSITGQALEGSNTDIAEEFSKMIITQQAYSANSRIITTANDMMQDVLNIVR</sequence>
<feature type="domain" description="Flagellar hook protein FlgE/F/G-like D1" evidence="8">
    <location>
        <begin position="86"/>
        <end position="138"/>
    </location>
</feature>
<evidence type="ECO:0000259" key="8">
    <source>
        <dbReference type="Pfam" id="PF22692"/>
    </source>
</evidence>
<evidence type="ECO:0000256" key="2">
    <source>
        <dbReference type="ARBA" id="ARBA00009677"/>
    </source>
</evidence>
<dbReference type="EMBL" id="JAHHZF010000006">
    <property type="protein sequence ID" value="MBT9290612.1"/>
    <property type="molecule type" value="Genomic_DNA"/>
</dbReference>
<feature type="domain" description="Flagellar basal-body/hook protein C-terminal" evidence="6">
    <location>
        <begin position="527"/>
        <end position="570"/>
    </location>
</feature>
<evidence type="ECO:0000259" key="7">
    <source>
        <dbReference type="Pfam" id="PF07559"/>
    </source>
</evidence>
<dbReference type="GO" id="GO:0009425">
    <property type="term" value="C:bacterial-type flagellum basal body"/>
    <property type="evidence" value="ECO:0007669"/>
    <property type="project" value="UniProtKB-SubCell"/>
</dbReference>
<feature type="domain" description="Flagellar hook protein FlgE D2" evidence="7">
    <location>
        <begin position="343"/>
        <end position="457"/>
    </location>
</feature>
<dbReference type="Pfam" id="PF06429">
    <property type="entry name" value="Flg_bbr_C"/>
    <property type="match status" value="1"/>
</dbReference>
<accession>A0A947GD93</accession>
<organism evidence="9 10">
    <name type="scientific">Prosthecodimorpha staleyi</name>
    <dbReference type="NCBI Taxonomy" id="2840188"/>
    <lineage>
        <taxon>Bacteria</taxon>
        <taxon>Pseudomonadati</taxon>
        <taxon>Pseudomonadota</taxon>
        <taxon>Alphaproteobacteria</taxon>
        <taxon>Hyphomicrobiales</taxon>
        <taxon>Ancalomicrobiaceae</taxon>
        <taxon>Prosthecodimorpha</taxon>
    </lineage>
</organism>
<dbReference type="AlphaFoldDB" id="A0A947GD93"/>
<dbReference type="Pfam" id="PF22692">
    <property type="entry name" value="LlgE_F_G_D1"/>
    <property type="match status" value="1"/>
</dbReference>
<dbReference type="NCBIfam" id="TIGR03506">
    <property type="entry name" value="FlgEFG_subfam"/>
    <property type="match status" value="2"/>
</dbReference>
<gene>
    <name evidence="9" type="ORF">KL771_14170</name>
</gene>
<dbReference type="GO" id="GO:0071978">
    <property type="term" value="P:bacterial-type flagellum-dependent swarming motility"/>
    <property type="evidence" value="ECO:0007669"/>
    <property type="project" value="TreeGrafter"/>
</dbReference>
<dbReference type="SUPFAM" id="SSF117143">
    <property type="entry name" value="Flagellar hook protein flgE"/>
    <property type="match status" value="2"/>
</dbReference>
<keyword evidence="4 5" id="KW-0975">Bacterial flagellum</keyword>
<keyword evidence="9" id="KW-0969">Cilium</keyword>
<evidence type="ECO:0000256" key="4">
    <source>
        <dbReference type="ARBA" id="ARBA00023143"/>
    </source>
</evidence>
<evidence type="ECO:0000313" key="9">
    <source>
        <dbReference type="EMBL" id="MBT9290612.1"/>
    </source>
</evidence>
<dbReference type="InterPro" id="IPR037925">
    <property type="entry name" value="FlgE/F/G-like"/>
</dbReference>
<evidence type="ECO:0000256" key="1">
    <source>
        <dbReference type="ARBA" id="ARBA00004117"/>
    </source>
</evidence>
<reference evidence="9 10" key="1">
    <citation type="submission" date="2021-06" db="EMBL/GenBank/DDBJ databases">
        <authorList>
            <person name="Grouzdev D.S."/>
            <person name="Koziaeva V."/>
        </authorList>
    </citation>
    <scope>NUCLEOTIDE SEQUENCE [LARGE SCALE GENOMIC DNA]</scope>
    <source>
        <strain evidence="9 10">22</strain>
    </source>
</reference>
<dbReference type="Pfam" id="PF07559">
    <property type="entry name" value="FlgE_D2"/>
    <property type="match status" value="1"/>
</dbReference>
<proteinExistence type="inferred from homology"/>
<keyword evidence="10" id="KW-1185">Reference proteome</keyword>
<dbReference type="InterPro" id="IPR010930">
    <property type="entry name" value="Flg_bb/hook_C_dom"/>
</dbReference>
<evidence type="ECO:0000259" key="6">
    <source>
        <dbReference type="Pfam" id="PF06429"/>
    </source>
</evidence>
<dbReference type="RefSeq" id="WP_261969198.1">
    <property type="nucleotide sequence ID" value="NZ_JAHHZF010000006.1"/>
</dbReference>